<dbReference type="EMBL" id="RBXP01000016">
    <property type="protein sequence ID" value="RKT51173.1"/>
    <property type="molecule type" value="Genomic_DNA"/>
</dbReference>
<evidence type="ECO:0008006" key="4">
    <source>
        <dbReference type="Google" id="ProtNLM"/>
    </source>
</evidence>
<sequence>MRKCKRHLLPFLLLAALSAAAGARPAYWHRWTSKVDGARICMQTPPGDGWRHSAGPYLDARCTRPAQH</sequence>
<proteinExistence type="predicted"/>
<dbReference type="RefSeq" id="WP_121458701.1">
    <property type="nucleotide sequence ID" value="NZ_RBXP01000016.1"/>
</dbReference>
<name>A0A495VRT3_9RHOO</name>
<evidence type="ECO:0000256" key="1">
    <source>
        <dbReference type="SAM" id="SignalP"/>
    </source>
</evidence>
<keyword evidence="3" id="KW-1185">Reference proteome</keyword>
<gene>
    <name evidence="2" type="ORF">DFR40_2385</name>
</gene>
<dbReference type="Proteomes" id="UP000270626">
    <property type="component" value="Unassembled WGS sequence"/>
</dbReference>
<protein>
    <recommendedName>
        <fullName evidence="4">Secreted protein</fullName>
    </recommendedName>
</protein>
<organism evidence="2 3">
    <name type="scientific">Azonexus fungiphilus</name>
    <dbReference type="NCBI Taxonomy" id="146940"/>
    <lineage>
        <taxon>Bacteria</taxon>
        <taxon>Pseudomonadati</taxon>
        <taxon>Pseudomonadota</taxon>
        <taxon>Betaproteobacteria</taxon>
        <taxon>Rhodocyclales</taxon>
        <taxon>Azonexaceae</taxon>
        <taxon>Azonexus</taxon>
    </lineage>
</organism>
<dbReference type="AlphaFoldDB" id="A0A495VRT3"/>
<comment type="caution">
    <text evidence="2">The sequence shown here is derived from an EMBL/GenBank/DDBJ whole genome shotgun (WGS) entry which is preliminary data.</text>
</comment>
<accession>A0A495VRT3</accession>
<evidence type="ECO:0000313" key="2">
    <source>
        <dbReference type="EMBL" id="RKT51173.1"/>
    </source>
</evidence>
<keyword evidence="1" id="KW-0732">Signal</keyword>
<evidence type="ECO:0000313" key="3">
    <source>
        <dbReference type="Proteomes" id="UP000270626"/>
    </source>
</evidence>
<feature type="chain" id="PRO_5019732895" description="Secreted protein" evidence="1">
    <location>
        <begin position="24"/>
        <end position="68"/>
    </location>
</feature>
<feature type="signal peptide" evidence="1">
    <location>
        <begin position="1"/>
        <end position="23"/>
    </location>
</feature>
<reference evidence="2 3" key="1">
    <citation type="submission" date="2018-10" db="EMBL/GenBank/DDBJ databases">
        <title>Genomic Encyclopedia of Type Strains, Phase IV (KMG-IV): sequencing the most valuable type-strain genomes for metagenomic binning, comparative biology and taxonomic classification.</title>
        <authorList>
            <person name="Goeker M."/>
        </authorList>
    </citation>
    <scope>NUCLEOTIDE SEQUENCE [LARGE SCALE GENOMIC DNA]</scope>
    <source>
        <strain evidence="2 3">DSM 23841</strain>
    </source>
</reference>
<dbReference type="OrthoDB" id="6089671at2"/>